<dbReference type="SMART" id="SM00702">
    <property type="entry name" value="P4Hc"/>
    <property type="match status" value="1"/>
</dbReference>
<protein>
    <submittedName>
        <fullName evidence="8">Prolyl 4-hydroxylase</fullName>
    </submittedName>
</protein>
<organism evidence="8 9">
    <name type="scientific">Eilatimonas milleporae</name>
    <dbReference type="NCBI Taxonomy" id="911205"/>
    <lineage>
        <taxon>Bacteria</taxon>
        <taxon>Pseudomonadati</taxon>
        <taxon>Pseudomonadota</taxon>
        <taxon>Alphaproteobacteria</taxon>
        <taxon>Kordiimonadales</taxon>
        <taxon>Kordiimonadaceae</taxon>
        <taxon>Eilatimonas</taxon>
    </lineage>
</organism>
<dbReference type="AlphaFoldDB" id="A0A3M0CRF7"/>
<dbReference type="Gene3D" id="2.60.120.620">
    <property type="entry name" value="q2cbj1_9rhob like domain"/>
    <property type="match status" value="1"/>
</dbReference>
<evidence type="ECO:0000259" key="7">
    <source>
        <dbReference type="PROSITE" id="PS51471"/>
    </source>
</evidence>
<evidence type="ECO:0000256" key="6">
    <source>
        <dbReference type="ARBA" id="ARBA00023004"/>
    </source>
</evidence>
<dbReference type="Pfam" id="PF13640">
    <property type="entry name" value="2OG-FeII_Oxy_3"/>
    <property type="match status" value="1"/>
</dbReference>
<sequence>MQNALERKKLDAGNIIARVGTIKGARVLHDDPLVFQVDGFVDTKTCAHIRRVAHGKMQRAHVSGDKAGFVSPGRTNSVAWMDHGQDDILFALANRLCAMLDVPLSHAENYQIIHYGPGAEYRAHFDAFDAGTQRGERNMKNAGQRIATVLCYLNDVTEGGGTYFPKLDVRVRARAGRLVVFANCAPGTTQKHPLSLHAGEPVIAGEKWAFNLWLRQWPKTQAKAG</sequence>
<dbReference type="GO" id="GO:0031418">
    <property type="term" value="F:L-ascorbic acid binding"/>
    <property type="evidence" value="ECO:0007669"/>
    <property type="project" value="UniProtKB-KW"/>
</dbReference>
<dbReference type="InterPro" id="IPR045054">
    <property type="entry name" value="P4HA-like"/>
</dbReference>
<dbReference type="InterPro" id="IPR005123">
    <property type="entry name" value="Oxoglu/Fe-dep_dioxygenase_dom"/>
</dbReference>
<dbReference type="InParanoid" id="A0A3M0CRF7"/>
<dbReference type="PANTHER" id="PTHR10869">
    <property type="entry name" value="PROLYL 4-HYDROXYLASE ALPHA SUBUNIT"/>
    <property type="match status" value="1"/>
</dbReference>
<feature type="domain" description="Fe2OG dioxygenase" evidence="7">
    <location>
        <begin position="106"/>
        <end position="216"/>
    </location>
</feature>
<dbReference type="GO" id="GO:0004656">
    <property type="term" value="F:procollagen-proline 4-dioxygenase activity"/>
    <property type="evidence" value="ECO:0007669"/>
    <property type="project" value="TreeGrafter"/>
</dbReference>
<dbReference type="GO" id="GO:0005506">
    <property type="term" value="F:iron ion binding"/>
    <property type="evidence" value="ECO:0007669"/>
    <property type="project" value="InterPro"/>
</dbReference>
<keyword evidence="9" id="KW-1185">Reference proteome</keyword>
<keyword evidence="4" id="KW-0223">Dioxygenase</keyword>
<gene>
    <name evidence="8" type="ORF">BXY39_0558</name>
</gene>
<evidence type="ECO:0000256" key="2">
    <source>
        <dbReference type="ARBA" id="ARBA00022723"/>
    </source>
</evidence>
<keyword evidence="5" id="KW-0560">Oxidoreductase</keyword>
<evidence type="ECO:0000313" key="8">
    <source>
        <dbReference type="EMBL" id="RMB12068.1"/>
    </source>
</evidence>
<dbReference type="Proteomes" id="UP000271227">
    <property type="component" value="Unassembled WGS sequence"/>
</dbReference>
<keyword evidence="6" id="KW-0408">Iron</keyword>
<keyword evidence="2" id="KW-0479">Metal-binding</keyword>
<dbReference type="PROSITE" id="PS51471">
    <property type="entry name" value="FE2OG_OXY"/>
    <property type="match status" value="1"/>
</dbReference>
<dbReference type="RefSeq" id="WP_245998949.1">
    <property type="nucleotide sequence ID" value="NZ_REFR01000009.1"/>
</dbReference>
<comment type="cofactor">
    <cofactor evidence="1">
        <name>L-ascorbate</name>
        <dbReference type="ChEBI" id="CHEBI:38290"/>
    </cofactor>
</comment>
<dbReference type="InterPro" id="IPR006620">
    <property type="entry name" value="Pro_4_hyd_alph"/>
</dbReference>
<name>A0A3M0CRF7_9PROT</name>
<dbReference type="InterPro" id="IPR044862">
    <property type="entry name" value="Pro_4_hyd_alph_FE2OG_OXY"/>
</dbReference>
<proteinExistence type="predicted"/>
<evidence type="ECO:0000256" key="4">
    <source>
        <dbReference type="ARBA" id="ARBA00022964"/>
    </source>
</evidence>
<comment type="caution">
    <text evidence="8">The sequence shown here is derived from an EMBL/GenBank/DDBJ whole genome shotgun (WGS) entry which is preliminary data.</text>
</comment>
<evidence type="ECO:0000256" key="5">
    <source>
        <dbReference type="ARBA" id="ARBA00023002"/>
    </source>
</evidence>
<keyword evidence="3" id="KW-0847">Vitamin C</keyword>
<accession>A0A3M0CRF7</accession>
<dbReference type="PANTHER" id="PTHR10869:SF229">
    <property type="entry name" value="PROLYL 4-HYDROXYLASE ALPHA SUBUNIT DOMAIN-CONTAINING PROTEIN"/>
    <property type="match status" value="1"/>
</dbReference>
<evidence type="ECO:0000313" key="9">
    <source>
        <dbReference type="Proteomes" id="UP000271227"/>
    </source>
</evidence>
<evidence type="ECO:0000256" key="3">
    <source>
        <dbReference type="ARBA" id="ARBA00022896"/>
    </source>
</evidence>
<dbReference type="EMBL" id="REFR01000009">
    <property type="protein sequence ID" value="RMB12068.1"/>
    <property type="molecule type" value="Genomic_DNA"/>
</dbReference>
<reference evidence="8 9" key="1">
    <citation type="submission" date="2018-10" db="EMBL/GenBank/DDBJ databases">
        <title>Genomic Encyclopedia of Archaeal and Bacterial Type Strains, Phase II (KMG-II): from individual species to whole genera.</title>
        <authorList>
            <person name="Goeker M."/>
        </authorList>
    </citation>
    <scope>NUCLEOTIDE SEQUENCE [LARGE SCALE GENOMIC DNA]</scope>
    <source>
        <strain evidence="8 9">DSM 25217</strain>
    </source>
</reference>
<evidence type="ECO:0000256" key="1">
    <source>
        <dbReference type="ARBA" id="ARBA00001961"/>
    </source>
</evidence>